<dbReference type="AlphaFoldDB" id="A0A8J8K8T5"/>
<dbReference type="NCBIfam" id="TIGR04183">
    <property type="entry name" value="Por_Secre_tail"/>
    <property type="match status" value="1"/>
</dbReference>
<dbReference type="InterPro" id="IPR026444">
    <property type="entry name" value="Secre_tail"/>
</dbReference>
<protein>
    <recommendedName>
        <fullName evidence="2">Fibronectin type-III domain-containing protein</fullName>
    </recommendedName>
</protein>
<dbReference type="EMBL" id="JABSNO010000007">
    <property type="protein sequence ID" value="NRS92297.1"/>
    <property type="molecule type" value="Genomic_DNA"/>
</dbReference>
<dbReference type="Pfam" id="PF00041">
    <property type="entry name" value="fn3"/>
    <property type="match status" value="3"/>
</dbReference>
<evidence type="ECO:0000313" key="3">
    <source>
        <dbReference type="EMBL" id="NRS92297.1"/>
    </source>
</evidence>
<name>A0A8J8K8T5_9FLAO</name>
<dbReference type="Gene3D" id="2.60.40.10">
    <property type="entry name" value="Immunoglobulins"/>
    <property type="match status" value="3"/>
</dbReference>
<dbReference type="InterPro" id="IPR036116">
    <property type="entry name" value="FN3_sf"/>
</dbReference>
<evidence type="ECO:0000259" key="2">
    <source>
        <dbReference type="PROSITE" id="PS50853"/>
    </source>
</evidence>
<keyword evidence="4" id="KW-1185">Reference proteome</keyword>
<dbReference type="Pfam" id="PF18962">
    <property type="entry name" value="Por_Secre_tail"/>
    <property type="match status" value="1"/>
</dbReference>
<dbReference type="InterPro" id="IPR044023">
    <property type="entry name" value="Ig_7"/>
</dbReference>
<dbReference type="PROSITE" id="PS50853">
    <property type="entry name" value="FN3"/>
    <property type="match status" value="3"/>
</dbReference>
<dbReference type="InterPro" id="IPR003961">
    <property type="entry name" value="FN3_dom"/>
</dbReference>
<reference evidence="3" key="1">
    <citation type="submission" date="2020-05" db="EMBL/GenBank/DDBJ databases">
        <title>Genomic Encyclopedia of Type Strains, Phase IV (KMG-V): Genome sequencing to study the core and pangenomes of soil and plant-associated prokaryotes.</title>
        <authorList>
            <person name="Whitman W."/>
        </authorList>
    </citation>
    <scope>NUCLEOTIDE SEQUENCE</scope>
    <source>
        <strain evidence="3">16F</strain>
    </source>
</reference>
<sequence>MLTSFGLGSLNAQVSGYVFSQANGSYSSIGGTVLGNATSNSTVTSLYLTSFPVTMPFVFKFNGQSYTNLNMSSNGYVSFGTGSATGTSPISATTTYDGAIAAWGRSINSIYDILGKSGNMSWTVEGTAPNRVAVFQWENFRPSYTTSTSQVYVFSFQIRLAESTNVISTVYSSGNYLIGGTTTYSGTGTQIGLRGFTNSDFNNRLTASTAVFGNSTPGTANSSGQSFNTVTSTPGMPADGLTYIWTPPTCFGPTGIAVSNITTNSADLAWTTSSSTPTNGYDVYYSTTNTAPNGTTTPNHTSVMGSSQALSGLSPSTTYYVWVRSVCSASDTSSWIALPNFNTLCAPLNYMYENFDSTITGSVVPNCWVRLAGTGTQSITTTSPVSAPNNLYQNSTSTTNQTIVVLPEFSNINAGTHWLRLKARVGVAPRVIEFGYVTNANDASTFVLIESKNINNIVYTSNDSEYTIIVPSTIPANARLAIKNPGTTSTALYYDDVYWEPIPSCMPPSAPTVSNITSASADIAWVASTTTPANGYEVYYTTTSVAPTASTTPNHTNVTGLSQSLSGLIPATEYFVWIRSKCSSSDSSTWVAVQSFNTACLSVTSMYENFDTTPTGSVVPSCWDRIVSGAGSQTISTTSPNSSPNNVYAFSSSSANQVILVLPVFSNINAGTHWLRLKARVSTGPRTIEFGYVTNVTDANSFVLLTTKTMSNITYSSIDSEYTIIVPNTVPANARLAIKNSGSASTALYIDDVYWEVAPTCFPPDVVTPSGAGSTTATISWTAAIPVPTNGYEIYYSTNNTPPTAATIPNVTGIVGNSTTISGLNPVSTYFVWVRSACSTIDKSTWSNVASFTTSCQPPALLTTTGATVCPNGTATLSATADPGATIQWYDGAGTLLSTGNSFTSPALTTTTTYFATAAIGSNNLPAGKANYGSGPTSGSGTTNFGLVFDVISPSTLTSVTIYPVSATNTAGTVIIDIIDGNGNILQSKTENVTGSPAGTPVAHVATLNFSLLPGTNYKIRPRSYTGITGLLFDPSATAPSGNYGYPFVLPGILTINSSTLTATPTNTARTDLYYYFYDWKVSSQCESAQQSVVATVDAACLSTSEVTKNDVKIYPNPFTDVINISDVRGLASITVNDVSGRLIKTILKPNEKIFLGELKSGMYLLTLKYQNGQTKTIKAIKK</sequence>
<accession>A0A8J8K8T5</accession>
<dbReference type="Pfam" id="PF19081">
    <property type="entry name" value="Ig_7"/>
    <property type="match status" value="1"/>
</dbReference>
<dbReference type="InterPro" id="IPR013783">
    <property type="entry name" value="Ig-like_fold"/>
</dbReference>
<proteinExistence type="predicted"/>
<evidence type="ECO:0000256" key="1">
    <source>
        <dbReference type="ARBA" id="ARBA00022729"/>
    </source>
</evidence>
<feature type="domain" description="Fibronectin type-III" evidence="2">
    <location>
        <begin position="507"/>
        <end position="601"/>
    </location>
</feature>
<dbReference type="RefSeq" id="WP_173778906.1">
    <property type="nucleotide sequence ID" value="NZ_JABSNO010000007.1"/>
</dbReference>
<gene>
    <name evidence="3" type="ORF">HNQ03_001365</name>
</gene>
<feature type="domain" description="Fibronectin type-III" evidence="2">
    <location>
        <begin position="252"/>
        <end position="346"/>
    </location>
</feature>
<dbReference type="Proteomes" id="UP000610746">
    <property type="component" value="Unassembled WGS sequence"/>
</dbReference>
<feature type="domain" description="Fibronectin type-III" evidence="2">
    <location>
        <begin position="763"/>
        <end position="859"/>
    </location>
</feature>
<keyword evidence="1" id="KW-0732">Signal</keyword>
<dbReference type="SMART" id="SM00060">
    <property type="entry name" value="FN3"/>
    <property type="match status" value="3"/>
</dbReference>
<dbReference type="CDD" id="cd00063">
    <property type="entry name" value="FN3"/>
    <property type="match status" value="3"/>
</dbReference>
<dbReference type="Gene3D" id="2.60.120.200">
    <property type="match status" value="1"/>
</dbReference>
<comment type="caution">
    <text evidence="3">The sequence shown here is derived from an EMBL/GenBank/DDBJ whole genome shotgun (WGS) entry which is preliminary data.</text>
</comment>
<evidence type="ECO:0000313" key="4">
    <source>
        <dbReference type="Proteomes" id="UP000610746"/>
    </source>
</evidence>
<organism evidence="3 4">
    <name type="scientific">Frigoriflavimonas asaccharolytica</name>
    <dbReference type="NCBI Taxonomy" id="2735899"/>
    <lineage>
        <taxon>Bacteria</taxon>
        <taxon>Pseudomonadati</taxon>
        <taxon>Bacteroidota</taxon>
        <taxon>Flavobacteriia</taxon>
        <taxon>Flavobacteriales</taxon>
        <taxon>Weeksellaceae</taxon>
        <taxon>Frigoriflavimonas</taxon>
    </lineage>
</organism>
<dbReference type="SUPFAM" id="SSF49265">
    <property type="entry name" value="Fibronectin type III"/>
    <property type="match status" value="2"/>
</dbReference>